<accession>A0A6H0UE30</accession>
<protein>
    <recommendedName>
        <fullName evidence="4">DUF443 family protein</fullName>
    </recommendedName>
</protein>
<evidence type="ECO:0000313" key="2">
    <source>
        <dbReference type="EMBL" id="QIW53694.1"/>
    </source>
</evidence>
<reference evidence="2 3" key="1">
    <citation type="submission" date="2019-12" db="EMBL/GenBank/DDBJ databases">
        <title>Whole genome sequences of Lactococcus raffinolactis strains isolated from sewage.</title>
        <authorList>
            <person name="Ybazeta G."/>
            <person name="Ross M."/>
            <person name="Brabant-Kirwan D."/>
            <person name="Saleh M."/>
            <person name="Dillon J.A."/>
            <person name="Splinter K."/>
            <person name="Nokhbeh R."/>
        </authorList>
    </citation>
    <scope>NUCLEOTIDE SEQUENCE [LARGE SCALE GENOMIC DNA]</scope>
    <source>
        <strain evidence="2 3">Lr_19_5</strain>
    </source>
</reference>
<keyword evidence="1" id="KW-1133">Transmembrane helix</keyword>
<evidence type="ECO:0008006" key="4">
    <source>
        <dbReference type="Google" id="ProtNLM"/>
    </source>
</evidence>
<feature type="transmembrane region" description="Helical" evidence="1">
    <location>
        <begin position="123"/>
        <end position="144"/>
    </location>
</feature>
<evidence type="ECO:0000256" key="1">
    <source>
        <dbReference type="SAM" id="Phobius"/>
    </source>
</evidence>
<name>A0A6H0UE30_9LACT</name>
<organism evidence="2 3">
    <name type="scientific">Pseudolactococcus raffinolactis</name>
    <dbReference type="NCBI Taxonomy" id="1366"/>
    <lineage>
        <taxon>Bacteria</taxon>
        <taxon>Bacillati</taxon>
        <taxon>Bacillota</taxon>
        <taxon>Bacilli</taxon>
        <taxon>Lactobacillales</taxon>
        <taxon>Streptococcaceae</taxon>
        <taxon>Pseudolactococcus</taxon>
    </lineage>
</organism>
<dbReference type="AlphaFoldDB" id="A0A6H0UE30"/>
<feature type="transmembrane region" description="Helical" evidence="1">
    <location>
        <begin position="198"/>
        <end position="217"/>
    </location>
</feature>
<feature type="transmembrane region" description="Helical" evidence="1">
    <location>
        <begin position="89"/>
        <end position="111"/>
    </location>
</feature>
<dbReference type="EMBL" id="CP047616">
    <property type="protein sequence ID" value="QIW53694.1"/>
    <property type="molecule type" value="Genomic_DNA"/>
</dbReference>
<evidence type="ECO:0000313" key="3">
    <source>
        <dbReference type="Proteomes" id="UP000501945"/>
    </source>
</evidence>
<proteinExistence type="predicted"/>
<sequence>MVNKKWVRLPWFGLTSTRYFYTVLPNQQRIIVDYGSGFPNLLGLPYINRKKKYDIYLIPDDEDISSLDKYLVSEYSMVWRSVKISGGTLLAKVFGGGVLATVVLVGFQLFGNPILELSRIIHVSPGVFPILLGFGCWLSVKLIAKHNMKKRLDIDKFPLKAKAIQIRLKDWLSKIASICLTVFAIFFLMLFWNDHEGTSITIITILIWFAFLSNTTIMKTSDLYINKNNLEEITNDK</sequence>
<dbReference type="RefSeq" id="WP_167838680.1">
    <property type="nucleotide sequence ID" value="NZ_CP047616.1"/>
</dbReference>
<dbReference type="Proteomes" id="UP000501945">
    <property type="component" value="Chromosome"/>
</dbReference>
<gene>
    <name evidence="2" type="ORF">GU336_05825</name>
</gene>
<keyword evidence="1" id="KW-0472">Membrane</keyword>
<keyword evidence="1" id="KW-0812">Transmembrane</keyword>
<feature type="transmembrane region" description="Helical" evidence="1">
    <location>
        <begin position="171"/>
        <end position="192"/>
    </location>
</feature>